<keyword evidence="1" id="KW-0812">Transmembrane</keyword>
<evidence type="ECO:0000313" key="4">
    <source>
        <dbReference type="Proteomes" id="UP000249375"/>
    </source>
</evidence>
<feature type="transmembrane region" description="Helical" evidence="1">
    <location>
        <begin position="338"/>
        <end position="361"/>
    </location>
</feature>
<dbReference type="OrthoDB" id="9796461at2"/>
<keyword evidence="4" id="KW-1185">Reference proteome</keyword>
<protein>
    <submittedName>
        <fullName evidence="3">Acyltransferase</fullName>
    </submittedName>
</protein>
<evidence type="ECO:0000259" key="2">
    <source>
        <dbReference type="Pfam" id="PF01757"/>
    </source>
</evidence>
<dbReference type="Proteomes" id="UP000249375">
    <property type="component" value="Chromosome"/>
</dbReference>
<sequence>MESFRLNHRNDLDLLKGIAIIAVVLYHMGISRSGYLGVDAFFVINGFFIMPRVTKDVADGKFHYFSFMEKRIMRLLPLILLATGLSLLVGYWSMLPDDYENLSESVIGTNLFSNNILASITTKNYWDVSNDYKPLMHTWYIGILFEFYLTLPLIALFIKWLCKKLHIDFYKYFIIAIVILSFISLLLYCNPSAKVGEKFYLLHYRFYELASGGLAGIWIARQRKGTIYENRILSALIFIFLALLMFVSIIYVEGQTSEYSPVMGIITNNKSLIPQEILLLSTVLLTILFVICNNIRSQLISSLINMKIFCKLGIMSYSIFIWHQPLLAFYRYSISNDFTTFFIIVFLVVVFVISYISYRFVEKKVKINKRSRVIAIFAFTIINGVAFAIFMHAGVVRDVPELNVQMNNVHRNMHADYVDRIYAYDKDFPLNNGKTNVVVIGHSFARDWGNILLESEMADKINLSYIYKIDSIYIPRISHADYIFIFDWKHNVPKYIWDNIKPNADVWGIGTKNFGESNGIMYKNRYRPDYFKQTIKIKPTYFLINNLMKKEWGDKYIDLLSLSVVDDGRVVVFSDDHKFMSQDTRHLSEGGAKYFAKKIDFKTIFK</sequence>
<gene>
    <name evidence="3" type="ORF">C7Y71_002235</name>
</gene>
<dbReference type="Pfam" id="PF01757">
    <property type="entry name" value="Acyl_transf_3"/>
    <property type="match status" value="1"/>
</dbReference>
<feature type="transmembrane region" description="Helical" evidence="1">
    <location>
        <begin position="232"/>
        <end position="252"/>
    </location>
</feature>
<dbReference type="PANTHER" id="PTHR23028:SF53">
    <property type="entry name" value="ACYL_TRANSF_3 DOMAIN-CONTAINING PROTEIN"/>
    <property type="match status" value="1"/>
</dbReference>
<feature type="transmembrane region" description="Helical" evidence="1">
    <location>
        <begin position="169"/>
        <end position="188"/>
    </location>
</feature>
<name>A0A5P8E4S1_9BACT</name>
<keyword evidence="3" id="KW-0012">Acyltransferase</keyword>
<dbReference type="GO" id="GO:0000271">
    <property type="term" value="P:polysaccharide biosynthetic process"/>
    <property type="evidence" value="ECO:0007669"/>
    <property type="project" value="TreeGrafter"/>
</dbReference>
<keyword evidence="1" id="KW-0472">Membrane</keyword>
<dbReference type="PANTHER" id="PTHR23028">
    <property type="entry name" value="ACETYLTRANSFERASE"/>
    <property type="match status" value="1"/>
</dbReference>
<keyword evidence="1" id="KW-1133">Transmembrane helix</keyword>
<dbReference type="GO" id="GO:0016747">
    <property type="term" value="F:acyltransferase activity, transferring groups other than amino-acyl groups"/>
    <property type="evidence" value="ECO:0007669"/>
    <property type="project" value="InterPro"/>
</dbReference>
<feature type="transmembrane region" description="Helical" evidence="1">
    <location>
        <begin position="75"/>
        <end position="94"/>
    </location>
</feature>
<feature type="transmembrane region" description="Helical" evidence="1">
    <location>
        <begin position="373"/>
        <end position="395"/>
    </location>
</feature>
<dbReference type="InterPro" id="IPR050879">
    <property type="entry name" value="Acyltransferase_3"/>
</dbReference>
<feature type="transmembrane region" description="Helical" evidence="1">
    <location>
        <begin position="35"/>
        <end position="54"/>
    </location>
</feature>
<feature type="domain" description="Acyltransferase 3" evidence="2">
    <location>
        <begin position="10"/>
        <end position="358"/>
    </location>
</feature>
<feature type="transmembrane region" description="Helical" evidence="1">
    <location>
        <begin position="272"/>
        <end position="291"/>
    </location>
</feature>
<feature type="transmembrane region" description="Helical" evidence="1">
    <location>
        <begin position="12"/>
        <end position="29"/>
    </location>
</feature>
<feature type="transmembrane region" description="Helical" evidence="1">
    <location>
        <begin position="139"/>
        <end position="162"/>
    </location>
</feature>
<dbReference type="EMBL" id="CP033459">
    <property type="protein sequence ID" value="QFQ11937.1"/>
    <property type="molecule type" value="Genomic_DNA"/>
</dbReference>
<proteinExistence type="predicted"/>
<dbReference type="AlphaFoldDB" id="A0A5P8E4S1"/>
<keyword evidence="3" id="KW-0808">Transferase</keyword>
<dbReference type="KEGG" id="alq:C7Y71_002235"/>
<feature type="transmembrane region" description="Helical" evidence="1">
    <location>
        <begin position="312"/>
        <end position="332"/>
    </location>
</feature>
<organism evidence="3 4">
    <name type="scientific">Pseudoprevotella muciniphila</name>
    <dbReference type="NCBI Taxonomy" id="2133944"/>
    <lineage>
        <taxon>Bacteria</taxon>
        <taxon>Pseudomonadati</taxon>
        <taxon>Bacteroidota</taxon>
        <taxon>Bacteroidia</taxon>
        <taxon>Bacteroidales</taxon>
        <taxon>Prevotellaceae</taxon>
        <taxon>Pseudoprevotella</taxon>
    </lineage>
</organism>
<evidence type="ECO:0000313" key="3">
    <source>
        <dbReference type="EMBL" id="QFQ11937.1"/>
    </source>
</evidence>
<accession>A0A5P8E4S1</accession>
<reference evidence="3 4" key="1">
    <citation type="submission" date="2018-11" db="EMBL/GenBank/DDBJ databases">
        <authorList>
            <person name="Na S.W."/>
            <person name="Baik M."/>
        </authorList>
    </citation>
    <scope>NUCLEOTIDE SEQUENCE [LARGE SCALE GENOMIC DNA]</scope>
    <source>
        <strain evidence="3 4">E39</strain>
    </source>
</reference>
<dbReference type="GO" id="GO:0016020">
    <property type="term" value="C:membrane"/>
    <property type="evidence" value="ECO:0007669"/>
    <property type="project" value="TreeGrafter"/>
</dbReference>
<evidence type="ECO:0000256" key="1">
    <source>
        <dbReference type="SAM" id="Phobius"/>
    </source>
</evidence>
<dbReference type="InterPro" id="IPR002656">
    <property type="entry name" value="Acyl_transf_3_dom"/>
</dbReference>
<dbReference type="RefSeq" id="WP_111898896.1">
    <property type="nucleotide sequence ID" value="NZ_CP033459.1"/>
</dbReference>
<feature type="transmembrane region" description="Helical" evidence="1">
    <location>
        <begin position="200"/>
        <end position="220"/>
    </location>
</feature>